<comment type="similarity">
    <text evidence="2">Belongs to the low molecular weight phosphotyrosine protein phosphatase family.</text>
</comment>
<feature type="active site" description="Nucleophile" evidence="6">
    <location>
        <position position="58"/>
    </location>
</feature>
<dbReference type="InterPro" id="IPR036196">
    <property type="entry name" value="Ptyr_pPase_sf"/>
</dbReference>
<keyword evidence="4" id="KW-0378">Hydrolase</keyword>
<dbReference type="GO" id="GO:0005737">
    <property type="term" value="C:cytoplasm"/>
    <property type="evidence" value="ECO:0007669"/>
    <property type="project" value="UniProtKB-SubCell"/>
</dbReference>
<dbReference type="InterPro" id="IPR050438">
    <property type="entry name" value="LMW_PTPase"/>
</dbReference>
<dbReference type="Gene3D" id="3.40.50.2300">
    <property type="match status" value="1"/>
</dbReference>
<reference evidence="9" key="2">
    <citation type="submission" date="2025-08" db="UniProtKB">
        <authorList>
            <consortium name="RefSeq"/>
        </authorList>
    </citation>
    <scope>IDENTIFICATION</scope>
</reference>
<reference evidence="8" key="1">
    <citation type="submission" date="2025-05" db="UniProtKB">
        <authorList>
            <consortium name="RefSeq"/>
        </authorList>
    </citation>
    <scope>NUCLEOTIDE SEQUENCE [LARGE SCALE GENOMIC DNA]</scope>
</reference>
<dbReference type="GO" id="GO:0003993">
    <property type="term" value="F:acid phosphatase activity"/>
    <property type="evidence" value="ECO:0007669"/>
    <property type="project" value="InterPro"/>
</dbReference>
<keyword evidence="5" id="KW-0904">Protein phosphatase</keyword>
<keyword evidence="3" id="KW-0963">Cytoplasm</keyword>
<evidence type="ECO:0000256" key="3">
    <source>
        <dbReference type="ARBA" id="ARBA00022490"/>
    </source>
</evidence>
<dbReference type="SMART" id="SM00226">
    <property type="entry name" value="LMWPc"/>
    <property type="match status" value="1"/>
</dbReference>
<proteinExistence type="inferred from homology"/>
<evidence type="ECO:0000256" key="4">
    <source>
        <dbReference type="ARBA" id="ARBA00022801"/>
    </source>
</evidence>
<dbReference type="PRINTS" id="PR00719">
    <property type="entry name" value="LMWPTPASE"/>
</dbReference>
<feature type="domain" description="Phosphotyrosine protein phosphatase I" evidence="7">
    <location>
        <begin position="52"/>
        <end position="200"/>
    </location>
</feature>
<dbReference type="PANTHER" id="PTHR11717">
    <property type="entry name" value="LOW MOLECULAR WEIGHT PROTEIN TYROSINE PHOSPHATASE"/>
    <property type="match status" value="1"/>
</dbReference>
<feature type="active site" description="Proton donor" evidence="6">
    <location>
        <position position="173"/>
    </location>
</feature>
<evidence type="ECO:0000313" key="8">
    <source>
        <dbReference type="Proteomes" id="UP001652582"/>
    </source>
</evidence>
<dbReference type="CDD" id="cd16343">
    <property type="entry name" value="LMWPTP"/>
    <property type="match status" value="1"/>
</dbReference>
<organism evidence="8 9">
    <name type="scientific">Bicyclus anynana</name>
    <name type="common">Squinting bush brown butterfly</name>
    <dbReference type="NCBI Taxonomy" id="110368"/>
    <lineage>
        <taxon>Eukaryota</taxon>
        <taxon>Metazoa</taxon>
        <taxon>Ecdysozoa</taxon>
        <taxon>Arthropoda</taxon>
        <taxon>Hexapoda</taxon>
        <taxon>Insecta</taxon>
        <taxon>Pterygota</taxon>
        <taxon>Neoptera</taxon>
        <taxon>Endopterygota</taxon>
        <taxon>Lepidoptera</taxon>
        <taxon>Glossata</taxon>
        <taxon>Ditrysia</taxon>
        <taxon>Papilionoidea</taxon>
        <taxon>Nymphalidae</taxon>
        <taxon>Satyrinae</taxon>
        <taxon>Satyrini</taxon>
        <taxon>Mycalesina</taxon>
        <taxon>Bicyclus</taxon>
    </lineage>
</organism>
<comment type="subcellular location">
    <subcellularLocation>
        <location evidence="1">Cytoplasm</location>
    </subcellularLocation>
</comment>
<dbReference type="InterPro" id="IPR017867">
    <property type="entry name" value="Tyr_phospatase_low_mol_wt"/>
</dbReference>
<dbReference type="PANTHER" id="PTHR11717:SF7">
    <property type="entry name" value="LOW MOLECULAR WEIGHT PHOSPHOTYROSINE PROTEIN PHOSPHATASE"/>
    <property type="match status" value="1"/>
</dbReference>
<gene>
    <name evidence="9" type="primary">LOC112054485</name>
</gene>
<dbReference type="FunFam" id="3.40.50.2300:FF:000105">
    <property type="entry name" value="Low molecular weight phosphotyrosine protein"/>
    <property type="match status" value="1"/>
</dbReference>
<dbReference type="InterPro" id="IPR023485">
    <property type="entry name" value="Ptyr_pPase"/>
</dbReference>
<dbReference type="Pfam" id="PF01451">
    <property type="entry name" value="LMWPc"/>
    <property type="match status" value="1"/>
</dbReference>
<dbReference type="GeneID" id="112054485"/>
<evidence type="ECO:0000259" key="7">
    <source>
        <dbReference type="SMART" id="SM00226"/>
    </source>
</evidence>
<dbReference type="AlphaFoldDB" id="A0A6J1NZ33"/>
<evidence type="ECO:0000256" key="6">
    <source>
        <dbReference type="PIRSR" id="PIRSR617867-1"/>
    </source>
</evidence>
<dbReference type="OrthoDB" id="3388at2759"/>
<dbReference type="PRINTS" id="PR00720">
    <property type="entry name" value="MAMMALPTPASE"/>
</dbReference>
<evidence type="ECO:0000256" key="2">
    <source>
        <dbReference type="ARBA" id="ARBA00011063"/>
    </source>
</evidence>
<protein>
    <submittedName>
        <fullName evidence="9">Low molecular weight phosphotyrosine protein phosphatase isoform X1</fullName>
    </submittedName>
</protein>
<dbReference type="InterPro" id="IPR002115">
    <property type="entry name" value="Tyr_Pase_low_mol_wt_mml"/>
</dbReference>
<evidence type="ECO:0000256" key="1">
    <source>
        <dbReference type="ARBA" id="ARBA00004496"/>
    </source>
</evidence>
<dbReference type="SUPFAM" id="SSF52788">
    <property type="entry name" value="Phosphotyrosine protein phosphatases I"/>
    <property type="match status" value="1"/>
</dbReference>
<keyword evidence="8" id="KW-1185">Reference proteome</keyword>
<sequence length="207" mass="23738">MTHFSGIPRGNPAASSDTIRRQILLLNYLEKKGRESKQLSFLAHIEMDDVKRKALFVCLGNSCRSPIAEGVFQKTVNKMAQGHLWEIDSAGIADWNVGYPPTNRAQNTMKRHDVPYNNVGRHITLEDFNNFDFIFGMDESNMKDLREMAPEGSKAKIFLLGEFDPEGETIIRDPYFDNHARGFEKCYEQVVRSSKGFLEWLAQRDDM</sequence>
<dbReference type="RefSeq" id="XP_023950048.1">
    <property type="nucleotide sequence ID" value="XM_024094280.2"/>
</dbReference>
<dbReference type="KEGG" id="bany:112054485"/>
<evidence type="ECO:0000313" key="9">
    <source>
        <dbReference type="RefSeq" id="XP_023950048.1"/>
    </source>
</evidence>
<evidence type="ECO:0000256" key="5">
    <source>
        <dbReference type="ARBA" id="ARBA00022912"/>
    </source>
</evidence>
<accession>A0A6J1NZ33</accession>
<dbReference type="GO" id="GO:0004726">
    <property type="term" value="F:non-membrane spanning protein tyrosine phosphatase activity"/>
    <property type="evidence" value="ECO:0007669"/>
    <property type="project" value="InterPro"/>
</dbReference>
<feature type="active site" evidence="6">
    <location>
        <position position="64"/>
    </location>
</feature>
<name>A0A6J1NZ33_BICAN</name>
<dbReference type="Proteomes" id="UP001652582">
    <property type="component" value="Chromosome 1"/>
</dbReference>